<comment type="subcellular location">
    <subcellularLocation>
        <location evidence="1 11">Cell outer membrane</location>
        <topology evidence="1 11">Multi-pass membrane protein</topology>
    </subcellularLocation>
</comment>
<keyword evidence="5 11" id="KW-0812">Transmembrane</keyword>
<keyword evidence="7" id="KW-0406">Ion transport</keyword>
<keyword evidence="9 11" id="KW-0472">Membrane</keyword>
<evidence type="ECO:0000313" key="15">
    <source>
        <dbReference type="EMBL" id="MBB3859322.1"/>
    </source>
</evidence>
<dbReference type="InterPro" id="IPR012910">
    <property type="entry name" value="Plug_dom"/>
</dbReference>
<dbReference type="RefSeq" id="WP_183611565.1">
    <property type="nucleotide sequence ID" value="NZ_JACICY010000001.1"/>
</dbReference>
<dbReference type="Pfam" id="PF00593">
    <property type="entry name" value="TonB_dep_Rec_b-barrel"/>
    <property type="match status" value="1"/>
</dbReference>
<evidence type="ECO:0000256" key="12">
    <source>
        <dbReference type="RuleBase" id="RU003357"/>
    </source>
</evidence>
<evidence type="ECO:0000256" key="11">
    <source>
        <dbReference type="PROSITE-ProRule" id="PRU01360"/>
    </source>
</evidence>
<evidence type="ECO:0000313" key="16">
    <source>
        <dbReference type="Proteomes" id="UP000562395"/>
    </source>
</evidence>
<proteinExistence type="inferred from homology"/>
<dbReference type="PROSITE" id="PS52016">
    <property type="entry name" value="TONB_DEPENDENT_REC_3"/>
    <property type="match status" value="1"/>
</dbReference>
<evidence type="ECO:0000256" key="8">
    <source>
        <dbReference type="ARBA" id="ARBA00023077"/>
    </source>
</evidence>
<evidence type="ECO:0000256" key="10">
    <source>
        <dbReference type="ARBA" id="ARBA00023237"/>
    </source>
</evidence>
<dbReference type="GO" id="GO:0006826">
    <property type="term" value="P:iron ion transport"/>
    <property type="evidence" value="ECO:0007669"/>
    <property type="project" value="UniProtKB-KW"/>
</dbReference>
<sequence>MLLTWGSIAPAYGQEDSGNTTVSAQSEPFADIIVTARRKAEASQTVPIAITALGGRELEARGITKLADIGRSVPGVVTFPATVRGSNTPVFMIRGIMNRDPALTNDASIGLYFAEVPWARADGANAALIDLESVEVLKGPQGTLFGRNSTAGAILVTPKAPSQELEGYAKLSAGNYDLLGAEAVINAPLGDTLAIRLAGSHEQRSGFARNVTSGRRTNNADSYSARASLKWEPTDFFSTTFIGTYFESDVAPDGSKLIAIPPAAPSAFVSSLYTRLVDALARTKALGKYEFLSSMSPSVFAQKINGVPSVLTGDPYSRVKTKSIQNSTTIDIGSAGILGDLVLKNIVSYRKVENAYTSEAIPVDFLNVSNAATLSVRQFTEELQVQGSKTNFDYIIGAFYFRESGKEGNLAYSLSPISSLTDNNIVNTSYSFFFNGNYSLSSLGLNGLSISGGVRFNNDRRYIDNRNRRQTTPGQVASPQYTCLLQPAIPVNDGSLCSFRTSRVFSEPTWNIGLNYKTAGSLLYATVSHGYRTGGFNAFATSLPVTVPFNPEFVDNFELGAKNDFEFSGLKVRWNFAGYYIKYSDIQRSLNVLTGANTLSQITVNAARAHTWGGESELVIRPTANLELLASYSYSRPKYDQFTDNFREPSSGVIYPIDISDSEFTSVSKHMVNVGARYTIPVAGDKGEIALSGNYYYRSSFYNGADINTAQCTVPGNPNPAAVYTNCYNRASRLPGYGLFNARMEWRDTMGLGIDTALFVSNLTNKFYYSNAISTLGTLGGLAASFGQPRMFGGSVTVHFGGHRN</sequence>
<organism evidence="15 16">
    <name type="scientific">Novosphingobium hassiacum</name>
    <dbReference type="NCBI Taxonomy" id="173676"/>
    <lineage>
        <taxon>Bacteria</taxon>
        <taxon>Pseudomonadati</taxon>
        <taxon>Pseudomonadota</taxon>
        <taxon>Alphaproteobacteria</taxon>
        <taxon>Sphingomonadales</taxon>
        <taxon>Sphingomonadaceae</taxon>
        <taxon>Novosphingobium</taxon>
    </lineage>
</organism>
<evidence type="ECO:0000256" key="3">
    <source>
        <dbReference type="ARBA" id="ARBA00022452"/>
    </source>
</evidence>
<dbReference type="SUPFAM" id="SSF56935">
    <property type="entry name" value="Porins"/>
    <property type="match status" value="1"/>
</dbReference>
<dbReference type="GO" id="GO:0009279">
    <property type="term" value="C:cell outer membrane"/>
    <property type="evidence" value="ECO:0007669"/>
    <property type="project" value="UniProtKB-SubCell"/>
</dbReference>
<name>A0A7W6EUL6_9SPHN</name>
<keyword evidence="2 11" id="KW-0813">Transport</keyword>
<dbReference type="PANTHER" id="PTHR32552:SF81">
    <property type="entry name" value="TONB-DEPENDENT OUTER MEMBRANE RECEPTOR"/>
    <property type="match status" value="1"/>
</dbReference>
<keyword evidence="8 12" id="KW-0798">TonB box</keyword>
<dbReference type="Gene3D" id="2.40.170.20">
    <property type="entry name" value="TonB-dependent receptor, beta-barrel domain"/>
    <property type="match status" value="1"/>
</dbReference>
<keyword evidence="6" id="KW-0408">Iron</keyword>
<evidence type="ECO:0000256" key="1">
    <source>
        <dbReference type="ARBA" id="ARBA00004571"/>
    </source>
</evidence>
<keyword evidence="16" id="KW-1185">Reference proteome</keyword>
<evidence type="ECO:0000259" key="14">
    <source>
        <dbReference type="Pfam" id="PF07715"/>
    </source>
</evidence>
<evidence type="ECO:0000256" key="2">
    <source>
        <dbReference type="ARBA" id="ARBA00022448"/>
    </source>
</evidence>
<dbReference type="AlphaFoldDB" id="A0A7W6EUL6"/>
<dbReference type="PANTHER" id="PTHR32552">
    <property type="entry name" value="FERRICHROME IRON RECEPTOR-RELATED"/>
    <property type="match status" value="1"/>
</dbReference>
<keyword evidence="10 11" id="KW-0998">Cell outer membrane</keyword>
<protein>
    <submittedName>
        <fullName evidence="15">Iron complex outermembrane receptor protein</fullName>
    </submittedName>
</protein>
<evidence type="ECO:0000256" key="4">
    <source>
        <dbReference type="ARBA" id="ARBA00022496"/>
    </source>
</evidence>
<evidence type="ECO:0000259" key="13">
    <source>
        <dbReference type="Pfam" id="PF00593"/>
    </source>
</evidence>
<dbReference type="InterPro" id="IPR036942">
    <property type="entry name" value="Beta-barrel_TonB_sf"/>
</dbReference>
<feature type="domain" description="TonB-dependent receptor-like beta-barrel" evidence="13">
    <location>
        <begin position="311"/>
        <end position="748"/>
    </location>
</feature>
<comment type="similarity">
    <text evidence="11 12">Belongs to the TonB-dependent receptor family.</text>
</comment>
<keyword evidence="15" id="KW-0675">Receptor</keyword>
<dbReference type="Pfam" id="PF07715">
    <property type="entry name" value="Plug"/>
    <property type="match status" value="1"/>
</dbReference>
<evidence type="ECO:0000256" key="6">
    <source>
        <dbReference type="ARBA" id="ARBA00023004"/>
    </source>
</evidence>
<dbReference type="Proteomes" id="UP000562395">
    <property type="component" value="Unassembled WGS sequence"/>
</dbReference>
<evidence type="ECO:0000256" key="5">
    <source>
        <dbReference type="ARBA" id="ARBA00022692"/>
    </source>
</evidence>
<keyword evidence="3 11" id="KW-1134">Transmembrane beta strand</keyword>
<reference evidence="15 16" key="1">
    <citation type="submission" date="2020-08" db="EMBL/GenBank/DDBJ databases">
        <title>Genomic Encyclopedia of Type Strains, Phase IV (KMG-IV): sequencing the most valuable type-strain genomes for metagenomic binning, comparative biology and taxonomic classification.</title>
        <authorList>
            <person name="Goeker M."/>
        </authorList>
    </citation>
    <scope>NUCLEOTIDE SEQUENCE [LARGE SCALE GENOMIC DNA]</scope>
    <source>
        <strain evidence="15 16">DSM 14552</strain>
    </source>
</reference>
<dbReference type="InterPro" id="IPR039426">
    <property type="entry name" value="TonB-dep_rcpt-like"/>
</dbReference>
<keyword evidence="4" id="KW-0410">Iron transport</keyword>
<accession>A0A7W6EUL6</accession>
<evidence type="ECO:0000256" key="7">
    <source>
        <dbReference type="ARBA" id="ARBA00023065"/>
    </source>
</evidence>
<dbReference type="InterPro" id="IPR000531">
    <property type="entry name" value="Beta-barrel_TonB"/>
</dbReference>
<comment type="caution">
    <text evidence="15">The sequence shown here is derived from an EMBL/GenBank/DDBJ whole genome shotgun (WGS) entry which is preliminary data.</text>
</comment>
<feature type="domain" description="TonB-dependent receptor plug" evidence="14">
    <location>
        <begin position="44"/>
        <end position="153"/>
    </location>
</feature>
<evidence type="ECO:0000256" key="9">
    <source>
        <dbReference type="ARBA" id="ARBA00023136"/>
    </source>
</evidence>
<dbReference type="EMBL" id="JACICY010000001">
    <property type="protein sequence ID" value="MBB3859322.1"/>
    <property type="molecule type" value="Genomic_DNA"/>
</dbReference>
<gene>
    <name evidence="15" type="ORF">GGQ88_000562</name>
</gene>